<evidence type="ECO:0000259" key="16">
    <source>
        <dbReference type="Pfam" id="PF24874"/>
    </source>
</evidence>
<dbReference type="Pfam" id="PF23188">
    <property type="entry name" value="THU_Piezo1"/>
    <property type="match status" value="1"/>
</dbReference>
<evidence type="ECO:0000259" key="15">
    <source>
        <dbReference type="Pfam" id="PF24871"/>
    </source>
</evidence>
<dbReference type="PANTHER" id="PTHR47049">
    <property type="entry name" value="PIEZO-TYPE MECHANOSENSITIVE ION CHANNEL HOMOLOG"/>
    <property type="match status" value="1"/>
</dbReference>
<reference evidence="17" key="1">
    <citation type="submission" date="2022-11" db="EMBL/GenBank/DDBJ databases">
        <title>Centuries of genome instability and evolution in soft-shell clam transmissible cancer (bioRxiv).</title>
        <authorList>
            <person name="Hart S.F.M."/>
            <person name="Yonemitsu M.A."/>
            <person name="Giersch R.M."/>
            <person name="Beal B.F."/>
            <person name="Arriagada G."/>
            <person name="Davis B.W."/>
            <person name="Ostrander E.A."/>
            <person name="Goff S.P."/>
            <person name="Metzger M.J."/>
        </authorList>
    </citation>
    <scope>NUCLEOTIDE SEQUENCE</scope>
    <source>
        <strain evidence="17">MELC-2E11</strain>
        <tissue evidence="17">Siphon/mantle</tissue>
    </source>
</reference>
<evidence type="ECO:0000256" key="4">
    <source>
        <dbReference type="ARBA" id="ARBA00022475"/>
    </source>
</evidence>
<dbReference type="InterPro" id="IPR056769">
    <property type="entry name" value="Piezo_TM1-24"/>
</dbReference>
<feature type="transmembrane region" description="Helical" evidence="11">
    <location>
        <begin position="1216"/>
        <end position="1243"/>
    </location>
</feature>
<keyword evidence="8 11" id="KW-0472">Membrane</keyword>
<dbReference type="InterPro" id="IPR031334">
    <property type="entry name" value="Piezo_cap_dom"/>
</dbReference>
<evidence type="ECO:0000256" key="5">
    <source>
        <dbReference type="ARBA" id="ARBA00022692"/>
    </source>
</evidence>
<dbReference type="InterPro" id="IPR056768">
    <property type="entry name" value="THU_Piezo"/>
</dbReference>
<feature type="transmembrane region" description="Helical" evidence="11">
    <location>
        <begin position="53"/>
        <end position="72"/>
    </location>
</feature>
<feature type="domain" description="Piezo TM25-28" evidence="13">
    <location>
        <begin position="469"/>
        <end position="584"/>
    </location>
</feature>
<evidence type="ECO:0000256" key="8">
    <source>
        <dbReference type="ARBA" id="ARBA00023136"/>
    </source>
</evidence>
<evidence type="ECO:0000256" key="11">
    <source>
        <dbReference type="SAM" id="Phobius"/>
    </source>
</evidence>
<evidence type="ECO:0000256" key="7">
    <source>
        <dbReference type="ARBA" id="ARBA00023065"/>
    </source>
</evidence>
<feature type="region of interest" description="Disordered" evidence="10">
    <location>
        <begin position="940"/>
        <end position="973"/>
    </location>
</feature>
<feature type="transmembrane region" description="Helical" evidence="11">
    <location>
        <begin position="115"/>
        <end position="133"/>
    </location>
</feature>
<keyword evidence="3" id="KW-0813">Transport</keyword>
<evidence type="ECO:0000259" key="12">
    <source>
        <dbReference type="Pfam" id="PF12166"/>
    </source>
</evidence>
<protein>
    <submittedName>
        <fullName evidence="17">PIEZ2-like protein</fullName>
    </submittedName>
</protein>
<feature type="transmembrane region" description="Helical" evidence="11">
    <location>
        <begin position="28"/>
        <end position="46"/>
    </location>
</feature>
<feature type="transmembrane region" description="Helical" evidence="11">
    <location>
        <begin position="1147"/>
        <end position="1164"/>
    </location>
</feature>
<feature type="region of interest" description="Disordered" evidence="10">
    <location>
        <begin position="657"/>
        <end position="755"/>
    </location>
</feature>
<feature type="domain" description="Piezo non-specific cation channel cap" evidence="12">
    <location>
        <begin position="1382"/>
        <end position="1460"/>
    </location>
</feature>
<evidence type="ECO:0000256" key="10">
    <source>
        <dbReference type="SAM" id="MobiDB-lite"/>
    </source>
</evidence>
<comment type="subcellular location">
    <subcellularLocation>
        <location evidence="1">Cell membrane</location>
        <topology evidence="1">Multi-pass membrane protein</topology>
    </subcellularLocation>
</comment>
<feature type="transmembrane region" description="Helical" evidence="11">
    <location>
        <begin position="487"/>
        <end position="506"/>
    </location>
</feature>
<evidence type="ECO:0000256" key="1">
    <source>
        <dbReference type="ARBA" id="ARBA00004651"/>
    </source>
</evidence>
<dbReference type="EMBL" id="CP111019">
    <property type="protein sequence ID" value="WAR12827.1"/>
    <property type="molecule type" value="Genomic_DNA"/>
</dbReference>
<dbReference type="Proteomes" id="UP001164746">
    <property type="component" value="Chromosome 8"/>
</dbReference>
<accession>A0ABY7EUB7</accession>
<evidence type="ECO:0000313" key="17">
    <source>
        <dbReference type="EMBL" id="WAR12827.1"/>
    </source>
</evidence>
<feature type="transmembrane region" description="Helical" evidence="11">
    <location>
        <begin position="423"/>
        <end position="443"/>
    </location>
</feature>
<keyword evidence="18" id="KW-1185">Reference proteome</keyword>
<evidence type="ECO:0000256" key="9">
    <source>
        <dbReference type="ARBA" id="ARBA00023303"/>
    </source>
</evidence>
<feature type="transmembrane region" description="Helical" evidence="11">
    <location>
        <begin position="1077"/>
        <end position="1098"/>
    </location>
</feature>
<keyword evidence="4" id="KW-1003">Cell membrane</keyword>
<dbReference type="Pfam" id="PF24871">
    <property type="entry name" value="Piezo_TM1-24"/>
    <property type="match status" value="1"/>
</dbReference>
<feature type="transmembrane region" description="Helical" evidence="11">
    <location>
        <begin position="541"/>
        <end position="562"/>
    </location>
</feature>
<feature type="domain" description="Piezo THU9 and anchor" evidence="16">
    <location>
        <begin position="1003"/>
        <end position="1241"/>
    </location>
</feature>
<feature type="domain" description="Piezo non-specific cation channel cap" evidence="12">
    <location>
        <begin position="1289"/>
        <end position="1368"/>
    </location>
</feature>
<feature type="transmembrane region" description="Helical" evidence="11">
    <location>
        <begin position="1047"/>
        <end position="1068"/>
    </location>
</feature>
<sequence length="1464" mass="168803">MLCKYWIFLCATMLLVISLQEVVVYRIIYMILFLMFVITFQYAYRFWRLTMKLFWWVVILYSMVVLIILYTYQFENIAKAWRDVTKLPNETLADIGLEQFNTVGLFVRLLTPTTFLILLIIQVHYFHVPFLAISDLDRYKGMPVEGPTTPTVPTSDTQTTIDEGSLDIKEKKSWVKVGDVWEVITWFLWRLAEIHVFKIVAFVVIMVCTHEVSAVSAVYVILLAVFLPMTGCWFLFSHISLLWTALVILSKMIYQLNLVDNTPWLTNCTGNISQEAPFNTTINNAEWVGMKRMDSLGLNFGAYIKNYLGILLIIIFERVIVYHQTQLYNKPGLCYIVTAITICVRVDAYSMLYAIFLGILLLLNRRNNARVWPVYTVILVILLPVQFLLALGVPLGLCYKEDNQVTELEQWLFLPDYEAPPNAYKLVADFFQLLLVCLQWRVFRKELAMRGEMQDGGSNEDILPEVEAKTPIPVKDFTTEVTSYLDIIKNFVFVYMFWVTLAIVFIAGTSRINLFSMGYVIAVFYFMWFEREFLIKPLRRLVRAWNLLLGLCYFIILLKAALQLPGCVYIKIIEDKACWLLWLAVLWQRTTPAYLGMLYVSPSCCFRRESTPATTSDIKIKLKMQSLKKKQASLKKSFVEPDEHFQAIRSGDYYLFEDSEEEEEEPEDEVTTITYGQGRSEDEDEEAGGPSPLQLITTAVTSGTDEAVKKAEEEGGGSKPSSPRPGAKNQGLDEPGTSRQKVGREAVEEEEEEKGGVLAKLKTICSFILAFLSEVGHVEMKETEPRSDGEDLMEVSVQPVTTDVAPLKSEIRTEIMCYFLMILNHILSASLLSLPLPMFAFLWGMLSVPRPTKTFWITVITYTEAVVVVKYLFQFGFFTWNDKVPGSDPFWPPKILGIEQKDNFWVMDLILLLVLFLHRTILKATKEEIAKMEAIRDEERHDSRTSSLQVQPSILRAPSSSSSIEEGVDEPKAEEKDSAFKAVFRPFINFYKQLTCPDYNATTDVYASMFACDFINFLIVVFGYQAFGPSQSAGGDVTSYISEDRVPVPFLIMLLAQFVLIIIDRALYLRKNVLGKFIFQILLVVLLHIWMFFIIPYWTGKPFTSNKPAALWYFIKCVYFYLSAYQIKSAYPTRILGNFLTKKYNYVNLFLFKGFLAIPFLLELRTLMDWIWTNTTMAIGSWLQMEDIYANIYVLKCQRVIEKNHPTPRAQPKAAVIKYGVGGLLLFVVIFIIWFPLVIFSFANTVYIANPPKECTVSVSIAGYQSATMFLNNYKPEDISLIQLDGKSTIIGLYVTFILLIGRMLRLSTTGMAATISFRELPNVDNILRLCLDLYLVREMNEWRLEEDMYAKLLFVYRSAETRVKWTRLRNSQIIEMKKNIIIGLYVSLVLVIGRFVRFFFSDSSFRIMFDELPCVDHILSLCLNLYLARECREYRLEEQLFSKLLFLYRSPEAMIRFTKLKLD</sequence>
<keyword evidence="9" id="KW-0407">Ion channel</keyword>
<keyword evidence="5 11" id="KW-0812">Transmembrane</keyword>
<dbReference type="PANTHER" id="PTHR47049:SF2">
    <property type="entry name" value="PIEZO-TYPE MECHANOSENSITIVE ION CHANNEL HOMOLOG"/>
    <property type="match status" value="1"/>
</dbReference>
<dbReference type="InterPro" id="IPR027272">
    <property type="entry name" value="Piezo"/>
</dbReference>
<evidence type="ECO:0000259" key="14">
    <source>
        <dbReference type="Pfam" id="PF23188"/>
    </source>
</evidence>
<comment type="similarity">
    <text evidence="2">Belongs to the PIEZO (TC 1.A.75) family.</text>
</comment>
<evidence type="ECO:0000256" key="2">
    <source>
        <dbReference type="ARBA" id="ARBA00007821"/>
    </source>
</evidence>
<feature type="compositionally biased region" description="Acidic residues" evidence="10">
    <location>
        <begin position="657"/>
        <end position="670"/>
    </location>
</feature>
<dbReference type="InterPro" id="IPR031805">
    <property type="entry name" value="Piezo_TM25-28"/>
</dbReference>
<feature type="transmembrane region" description="Helical" evidence="11">
    <location>
        <begin position="904"/>
        <end position="922"/>
    </location>
</feature>
<evidence type="ECO:0000256" key="3">
    <source>
        <dbReference type="ARBA" id="ARBA00022448"/>
    </source>
</evidence>
<dbReference type="InterPro" id="IPR056770">
    <property type="entry name" value="Piezo_THU9_anchor"/>
</dbReference>
<feature type="compositionally biased region" description="Polar residues" evidence="10">
    <location>
        <begin position="694"/>
        <end position="704"/>
    </location>
</feature>
<feature type="transmembrane region" description="Helical" evidence="11">
    <location>
        <begin position="199"/>
        <end position="227"/>
    </location>
</feature>
<dbReference type="Pfam" id="PF15917">
    <property type="entry name" value="Piezo_TM25-28"/>
    <property type="match status" value="1"/>
</dbReference>
<feature type="domain" description="Piezo TM1-24" evidence="15">
    <location>
        <begin position="1"/>
        <end position="131"/>
    </location>
</feature>
<proteinExistence type="inferred from homology"/>
<evidence type="ECO:0000259" key="13">
    <source>
        <dbReference type="Pfam" id="PF15917"/>
    </source>
</evidence>
<evidence type="ECO:0000256" key="6">
    <source>
        <dbReference type="ARBA" id="ARBA00022989"/>
    </source>
</evidence>
<feature type="transmembrane region" description="Helical" evidence="11">
    <location>
        <begin position="1380"/>
        <end position="1401"/>
    </location>
</feature>
<feature type="transmembrane region" description="Helical" evidence="11">
    <location>
        <begin position="374"/>
        <end position="397"/>
    </location>
</feature>
<gene>
    <name evidence="17" type="ORF">MAR_027007</name>
</gene>
<feature type="compositionally biased region" description="Low complexity" evidence="10">
    <location>
        <begin position="719"/>
        <end position="728"/>
    </location>
</feature>
<evidence type="ECO:0000313" key="18">
    <source>
        <dbReference type="Proteomes" id="UP001164746"/>
    </source>
</evidence>
<feature type="transmembrane region" description="Helical" evidence="11">
    <location>
        <begin position="1279"/>
        <end position="1302"/>
    </location>
</feature>
<feature type="transmembrane region" description="Helical" evidence="11">
    <location>
        <begin position="1110"/>
        <end position="1127"/>
    </location>
</feature>
<feature type="transmembrane region" description="Helical" evidence="11">
    <location>
        <begin position="1005"/>
        <end position="1027"/>
    </location>
</feature>
<organism evidence="17 18">
    <name type="scientific">Mya arenaria</name>
    <name type="common">Soft-shell clam</name>
    <dbReference type="NCBI Taxonomy" id="6604"/>
    <lineage>
        <taxon>Eukaryota</taxon>
        <taxon>Metazoa</taxon>
        <taxon>Spiralia</taxon>
        <taxon>Lophotrochozoa</taxon>
        <taxon>Mollusca</taxon>
        <taxon>Bivalvia</taxon>
        <taxon>Autobranchia</taxon>
        <taxon>Heteroconchia</taxon>
        <taxon>Euheterodonta</taxon>
        <taxon>Imparidentia</taxon>
        <taxon>Neoheterodontei</taxon>
        <taxon>Myida</taxon>
        <taxon>Myoidea</taxon>
        <taxon>Myidae</taxon>
        <taxon>Mya</taxon>
    </lineage>
</organism>
<dbReference type="Pfam" id="PF12166">
    <property type="entry name" value="Piezo_cap"/>
    <property type="match status" value="2"/>
</dbReference>
<feature type="transmembrane region" description="Helical" evidence="11">
    <location>
        <begin position="512"/>
        <end position="529"/>
    </location>
</feature>
<feature type="transmembrane region" description="Helical" evidence="11">
    <location>
        <begin position="818"/>
        <end position="843"/>
    </location>
</feature>
<keyword evidence="7" id="KW-0406">Ion transport</keyword>
<feature type="transmembrane region" description="Helical" evidence="11">
    <location>
        <begin position="296"/>
        <end position="316"/>
    </location>
</feature>
<keyword evidence="6 11" id="KW-1133">Transmembrane helix</keyword>
<feature type="domain" description="Piezo transmembrane helical unit" evidence="14">
    <location>
        <begin position="812"/>
        <end position="924"/>
    </location>
</feature>
<dbReference type="Pfam" id="PF24874">
    <property type="entry name" value="Piezo_THU9_anchor"/>
    <property type="match status" value="1"/>
</dbReference>
<feature type="transmembrane region" description="Helical" evidence="11">
    <location>
        <begin position="855"/>
        <end position="873"/>
    </location>
</feature>
<feature type="transmembrane region" description="Helical" evidence="11">
    <location>
        <begin position="233"/>
        <end position="254"/>
    </location>
</feature>
<feature type="transmembrane region" description="Helical" evidence="11">
    <location>
        <begin position="1170"/>
        <end position="1195"/>
    </location>
</feature>
<name>A0ABY7EUB7_MYAAR</name>
<feature type="transmembrane region" description="Helical" evidence="11">
    <location>
        <begin position="336"/>
        <end position="362"/>
    </location>
</feature>